<evidence type="ECO:0000313" key="4">
    <source>
        <dbReference type="EMBL" id="MBU3844094.1"/>
    </source>
</evidence>
<sequence>MVQKVSKSFNTTIQQVDERYAWINDMIRSRQELVLKYMQLLHIDPKSIIEGSNGDDLKLHSSISLTAAAASLPEDDEQALKQTTAAQLSDFCDHLIDYISHGHFDLYPKIVELIENASGRSASIAHRVMPKIEATTECLMRFNDRYAENLDEAKLKTLRQDLATVGECLEQRFRSEDRLIVGLRLVHSIVATPRHA</sequence>
<evidence type="ECO:0000256" key="2">
    <source>
        <dbReference type="ARBA" id="ARBA00023163"/>
    </source>
</evidence>
<keyword evidence="1 3" id="KW-0805">Transcription regulation</keyword>
<dbReference type="EMBL" id="JAHLFE010000085">
    <property type="protein sequence ID" value="MBU3844094.1"/>
    <property type="molecule type" value="Genomic_DNA"/>
</dbReference>
<protein>
    <submittedName>
        <fullName evidence="4">Sigma D regulator</fullName>
    </submittedName>
</protein>
<evidence type="ECO:0000313" key="5">
    <source>
        <dbReference type="Proteomes" id="UP000733611"/>
    </source>
</evidence>
<reference evidence="4" key="1">
    <citation type="journal article" date="2021" name="PeerJ">
        <title>Extensive microbial diversity within the chicken gut microbiome revealed by metagenomics and culture.</title>
        <authorList>
            <person name="Gilroy R."/>
            <person name="Ravi A."/>
            <person name="Getino M."/>
            <person name="Pursley I."/>
            <person name="Horton D.L."/>
            <person name="Alikhan N.F."/>
            <person name="Baker D."/>
            <person name="Gharbi K."/>
            <person name="Hall N."/>
            <person name="Watson M."/>
            <person name="Adriaenssens E.M."/>
            <person name="Foster-Nyarko E."/>
            <person name="Jarju S."/>
            <person name="Secka A."/>
            <person name="Antonio M."/>
            <person name="Oren A."/>
            <person name="Chaudhuri R.R."/>
            <person name="La Ragione R."/>
            <person name="Hildebrand F."/>
            <person name="Pallen M.J."/>
        </authorList>
    </citation>
    <scope>NUCLEOTIDE SEQUENCE</scope>
    <source>
        <strain evidence="4">378</strain>
    </source>
</reference>
<evidence type="ECO:0000256" key="3">
    <source>
        <dbReference type="RuleBase" id="RU004409"/>
    </source>
</evidence>
<accession>A0A948WZF7</accession>
<keyword evidence="2 3" id="KW-0804">Transcription</keyword>
<gene>
    <name evidence="4" type="ORF">H9847_04375</name>
</gene>
<dbReference type="InterPro" id="IPR038309">
    <property type="entry name" value="Rsd/AlgQ_sf"/>
</dbReference>
<reference evidence="4" key="2">
    <citation type="submission" date="2021-04" db="EMBL/GenBank/DDBJ databases">
        <authorList>
            <person name="Gilroy R."/>
        </authorList>
    </citation>
    <scope>NUCLEOTIDE SEQUENCE</scope>
    <source>
        <strain evidence="4">378</strain>
    </source>
</reference>
<evidence type="ECO:0000256" key="1">
    <source>
        <dbReference type="ARBA" id="ARBA00023015"/>
    </source>
</evidence>
<organism evidence="4 5">
    <name type="scientific">Candidatus Anaerobiospirillum pullicola</name>
    <dbReference type="NCBI Taxonomy" id="2838451"/>
    <lineage>
        <taxon>Bacteria</taxon>
        <taxon>Pseudomonadati</taxon>
        <taxon>Pseudomonadota</taxon>
        <taxon>Gammaproteobacteria</taxon>
        <taxon>Aeromonadales</taxon>
        <taxon>Succinivibrionaceae</taxon>
        <taxon>Anaerobiospirillum</taxon>
    </lineage>
</organism>
<name>A0A948WZF7_9GAMM</name>
<dbReference type="GO" id="GO:0006355">
    <property type="term" value="P:regulation of DNA-templated transcription"/>
    <property type="evidence" value="ECO:0007669"/>
    <property type="project" value="InterPro"/>
</dbReference>
<dbReference type="Proteomes" id="UP000733611">
    <property type="component" value="Unassembled WGS sequence"/>
</dbReference>
<dbReference type="Gene3D" id="1.20.120.1370">
    <property type="entry name" value="Regulator of RNA polymerase sigma(70) subunit, domain 4"/>
    <property type="match status" value="1"/>
</dbReference>
<comment type="similarity">
    <text evidence="3">Belongs to the Rsd/AlgQ family.</text>
</comment>
<dbReference type="InterPro" id="IPR007448">
    <property type="entry name" value="Sigma70_reg_Rsd_AlgQ"/>
</dbReference>
<proteinExistence type="inferred from homology"/>
<dbReference type="Pfam" id="PF04353">
    <property type="entry name" value="Rsd_AlgQ"/>
    <property type="match status" value="1"/>
</dbReference>
<comment type="caution">
    <text evidence="4">The sequence shown here is derived from an EMBL/GenBank/DDBJ whole genome shotgun (WGS) entry which is preliminary data.</text>
</comment>
<dbReference type="AlphaFoldDB" id="A0A948WZF7"/>